<sequence>MASSWGSNGSSSAAAEVTTPTNVSTSGDSCTWYAGASCEQSRTCYDCLNVGVVGDTCAVGNIGQCLSTSDRVDGESYYLAAGSTYCEASDKNCSTCRARWLEEYAASGEVKSSPVCSGENGCICLAVCEREAKNSLVIQDECPAYERAKVGSIMLVIAMGFASFIVFSMLTYCIKKLLKCTLPCKSPRGPQLALSGWKSMREKLIETEHGNGTPGAGSAGVMRIQLSAAEGMAVIVEEGEGFRPASPSEQYRSLHPEEVAPALAMLR</sequence>
<evidence type="ECO:0000256" key="2">
    <source>
        <dbReference type="SAM" id="Phobius"/>
    </source>
</evidence>
<keyword evidence="4" id="KW-1185">Reference proteome</keyword>
<dbReference type="RefSeq" id="XP_009516402.1">
    <property type="nucleotide sequence ID" value="XM_009518107.1"/>
</dbReference>
<name>G4YHM2_PHYSP</name>
<feature type="region of interest" description="Disordered" evidence="1">
    <location>
        <begin position="1"/>
        <end position="25"/>
    </location>
</feature>
<dbReference type="AlphaFoldDB" id="G4YHM2"/>
<reference evidence="3 4" key="1">
    <citation type="journal article" date="2006" name="Science">
        <title>Phytophthora genome sequences uncover evolutionary origins and mechanisms of pathogenesis.</title>
        <authorList>
            <person name="Tyler B.M."/>
            <person name="Tripathy S."/>
            <person name="Zhang X."/>
            <person name="Dehal P."/>
            <person name="Jiang R.H."/>
            <person name="Aerts A."/>
            <person name="Arredondo F.D."/>
            <person name="Baxter L."/>
            <person name="Bensasson D."/>
            <person name="Beynon J.L."/>
            <person name="Chapman J."/>
            <person name="Damasceno C.M."/>
            <person name="Dorrance A.E."/>
            <person name="Dou D."/>
            <person name="Dickerman A.W."/>
            <person name="Dubchak I.L."/>
            <person name="Garbelotto M."/>
            <person name="Gijzen M."/>
            <person name="Gordon S.G."/>
            <person name="Govers F."/>
            <person name="Grunwald N.J."/>
            <person name="Huang W."/>
            <person name="Ivors K.L."/>
            <person name="Jones R.W."/>
            <person name="Kamoun S."/>
            <person name="Krampis K."/>
            <person name="Lamour K.H."/>
            <person name="Lee M.K."/>
            <person name="McDonald W.H."/>
            <person name="Medina M."/>
            <person name="Meijer H.J."/>
            <person name="Nordberg E.K."/>
            <person name="Maclean D.J."/>
            <person name="Ospina-Giraldo M.D."/>
            <person name="Morris P.F."/>
            <person name="Phuntumart V."/>
            <person name="Putnam N.H."/>
            <person name="Rash S."/>
            <person name="Rose J.K."/>
            <person name="Sakihama Y."/>
            <person name="Salamov A.A."/>
            <person name="Savidor A."/>
            <person name="Scheuring C.F."/>
            <person name="Smith B.M."/>
            <person name="Sobral B.W."/>
            <person name="Terry A."/>
            <person name="Torto-Alalibo T.A."/>
            <person name="Win J."/>
            <person name="Xu Z."/>
            <person name="Zhang H."/>
            <person name="Grigoriev I.V."/>
            <person name="Rokhsar D.S."/>
            <person name="Boore J.L."/>
        </authorList>
    </citation>
    <scope>NUCLEOTIDE SEQUENCE [LARGE SCALE GENOMIC DNA]</scope>
    <source>
        <strain evidence="3 4">P6497</strain>
    </source>
</reference>
<protein>
    <submittedName>
        <fullName evidence="3">Uncharacterized protein</fullName>
    </submittedName>
</protein>
<dbReference type="GeneID" id="20643174"/>
<evidence type="ECO:0000256" key="1">
    <source>
        <dbReference type="SAM" id="MobiDB-lite"/>
    </source>
</evidence>
<evidence type="ECO:0000313" key="4">
    <source>
        <dbReference type="Proteomes" id="UP000002640"/>
    </source>
</evidence>
<organism evidence="3 4">
    <name type="scientific">Phytophthora sojae (strain P6497)</name>
    <name type="common">Soybean stem and root rot agent</name>
    <name type="synonym">Phytophthora megasperma f. sp. glycines</name>
    <dbReference type="NCBI Taxonomy" id="1094619"/>
    <lineage>
        <taxon>Eukaryota</taxon>
        <taxon>Sar</taxon>
        <taxon>Stramenopiles</taxon>
        <taxon>Oomycota</taxon>
        <taxon>Peronosporomycetes</taxon>
        <taxon>Peronosporales</taxon>
        <taxon>Peronosporaceae</taxon>
        <taxon>Phytophthora</taxon>
    </lineage>
</organism>
<keyword evidence="2" id="KW-1133">Transmembrane helix</keyword>
<feature type="transmembrane region" description="Helical" evidence="2">
    <location>
        <begin position="153"/>
        <end position="172"/>
    </location>
</feature>
<keyword evidence="2" id="KW-0812">Transmembrane</keyword>
<dbReference type="EMBL" id="JH159151">
    <property type="protein sequence ID" value="EGZ29127.1"/>
    <property type="molecule type" value="Genomic_DNA"/>
</dbReference>
<gene>
    <name evidence="3" type="ORF">PHYSODRAFT_309663</name>
</gene>
<dbReference type="Proteomes" id="UP000002640">
    <property type="component" value="Unassembled WGS sequence"/>
</dbReference>
<evidence type="ECO:0000313" key="3">
    <source>
        <dbReference type="EMBL" id="EGZ29127.1"/>
    </source>
</evidence>
<proteinExistence type="predicted"/>
<accession>G4YHM2</accession>
<dbReference type="KEGG" id="psoj:PHYSODRAFT_309663"/>
<keyword evidence="2" id="KW-0472">Membrane</keyword>
<feature type="compositionally biased region" description="Low complexity" evidence="1">
    <location>
        <begin position="1"/>
        <end position="15"/>
    </location>
</feature>
<dbReference type="InParanoid" id="G4YHM2"/>
<dbReference type="OMA" id="MRNAVPP"/>